<keyword evidence="3" id="KW-1185">Reference proteome</keyword>
<proteinExistence type="predicted"/>
<reference evidence="2 3" key="1">
    <citation type="journal article" date="2013" name="Proc. Natl. Acad. Sci. U.S.A.">
        <title>The king cobra genome reveals dynamic gene evolution and adaptation in the snake venom system.</title>
        <authorList>
            <person name="Vonk F.J."/>
            <person name="Casewell N.R."/>
            <person name="Henkel C.V."/>
            <person name="Heimberg A.M."/>
            <person name="Jansen H.J."/>
            <person name="McCleary R.J."/>
            <person name="Kerkkamp H.M."/>
            <person name="Vos R.A."/>
            <person name="Guerreiro I."/>
            <person name="Calvete J.J."/>
            <person name="Wuster W."/>
            <person name="Woods A.E."/>
            <person name="Logan J.M."/>
            <person name="Harrison R.A."/>
            <person name="Castoe T.A."/>
            <person name="de Koning A.P."/>
            <person name="Pollock D.D."/>
            <person name="Yandell M."/>
            <person name="Calderon D."/>
            <person name="Renjifo C."/>
            <person name="Currier R.B."/>
            <person name="Salgado D."/>
            <person name="Pla D."/>
            <person name="Sanz L."/>
            <person name="Hyder A.S."/>
            <person name="Ribeiro J.M."/>
            <person name="Arntzen J.W."/>
            <person name="van den Thillart G.E."/>
            <person name="Boetzer M."/>
            <person name="Pirovano W."/>
            <person name="Dirks R.P."/>
            <person name="Spaink H.P."/>
            <person name="Duboule D."/>
            <person name="McGlinn E."/>
            <person name="Kini R.M."/>
            <person name="Richardson M.K."/>
        </authorList>
    </citation>
    <scope>NUCLEOTIDE SEQUENCE</scope>
    <source>
        <tissue evidence="2">Blood</tissue>
    </source>
</reference>
<protein>
    <recommendedName>
        <fullName evidence="1">Nucleoplasmin core domain-containing protein</fullName>
    </recommendedName>
</protein>
<dbReference type="OrthoDB" id="6075101at2759"/>
<dbReference type="Proteomes" id="UP000018936">
    <property type="component" value="Unassembled WGS sequence"/>
</dbReference>
<accession>V8NSE3</accession>
<feature type="domain" description="Nucleoplasmin core" evidence="1">
    <location>
        <begin position="118"/>
        <end position="184"/>
    </location>
</feature>
<organism evidence="2 3">
    <name type="scientific">Ophiophagus hannah</name>
    <name type="common">King cobra</name>
    <name type="synonym">Naja hannah</name>
    <dbReference type="NCBI Taxonomy" id="8665"/>
    <lineage>
        <taxon>Eukaryota</taxon>
        <taxon>Metazoa</taxon>
        <taxon>Chordata</taxon>
        <taxon>Craniata</taxon>
        <taxon>Vertebrata</taxon>
        <taxon>Euteleostomi</taxon>
        <taxon>Lepidosauria</taxon>
        <taxon>Squamata</taxon>
        <taxon>Bifurcata</taxon>
        <taxon>Unidentata</taxon>
        <taxon>Episquamata</taxon>
        <taxon>Toxicofera</taxon>
        <taxon>Serpentes</taxon>
        <taxon>Colubroidea</taxon>
        <taxon>Elapidae</taxon>
        <taxon>Elapinae</taxon>
        <taxon>Ophiophagus</taxon>
    </lineage>
</organism>
<evidence type="ECO:0000313" key="2">
    <source>
        <dbReference type="EMBL" id="ETE64603.1"/>
    </source>
</evidence>
<evidence type="ECO:0000313" key="3">
    <source>
        <dbReference type="Proteomes" id="UP000018936"/>
    </source>
</evidence>
<feature type="non-terminal residue" evidence="2">
    <location>
        <position position="333"/>
    </location>
</feature>
<sequence>MLPDLLPTSTHHAPTAEPSASLLLTSMLPIPTAEPPNHLPAATLPAPAAAEPSITLPAPAATEPFAGLHCHQAFHQPPSPSLPQLQSSPAITALKTTGRKQPKRFKGSEATTLQILEGCELNHTTRRCVVKEDDDLLEHLVYLRTVSLGEDDNDETHVVVVESRNMASVPKPVPIVVFGSGNKQANKKRNKQSAGLILVAIKFYHQAKWGDFLSRLLSGINSSFPVDSLQAFLSIRDGTVCSKNWFLTITITPIIQLFQVWLTDKFTVPKVRKSCLLPLALKQLHEILACYQIGLDSSNNRSTINSPANDKRCAKPLSYLVVHSQKKIHSEKL</sequence>
<dbReference type="AlphaFoldDB" id="V8NSE3"/>
<name>V8NSE3_OPHHA</name>
<dbReference type="Gene3D" id="2.60.120.340">
    <property type="entry name" value="Nucleoplasmin core domain"/>
    <property type="match status" value="1"/>
</dbReference>
<gene>
    <name evidence="2" type="ORF">L345_09628</name>
</gene>
<dbReference type="EMBL" id="AZIM01002178">
    <property type="protein sequence ID" value="ETE64603.1"/>
    <property type="molecule type" value="Genomic_DNA"/>
</dbReference>
<dbReference type="InterPro" id="IPR036824">
    <property type="entry name" value="Nucleoplasmin_core_dom_sf"/>
</dbReference>
<evidence type="ECO:0000259" key="1">
    <source>
        <dbReference type="Pfam" id="PF03066"/>
    </source>
</evidence>
<dbReference type="Pfam" id="PF03066">
    <property type="entry name" value="Nucleoplasmin"/>
    <property type="match status" value="1"/>
</dbReference>
<dbReference type="SUPFAM" id="SSF69203">
    <property type="entry name" value="Nucleoplasmin-like core domain"/>
    <property type="match status" value="1"/>
</dbReference>
<comment type="caution">
    <text evidence="2">The sequence shown here is derived from an EMBL/GenBank/DDBJ whole genome shotgun (WGS) entry which is preliminary data.</text>
</comment>
<dbReference type="InterPro" id="IPR024057">
    <property type="entry name" value="Nucleoplasmin_core_dom"/>
</dbReference>